<reference evidence="5" key="1">
    <citation type="submission" date="2021-12" db="EMBL/GenBank/DDBJ databases">
        <title>Curvularia clavata genome.</title>
        <authorList>
            <person name="Cao Y."/>
        </authorList>
    </citation>
    <scope>NUCLEOTIDE SEQUENCE</scope>
    <source>
        <strain evidence="5">Yc1106</strain>
    </source>
</reference>
<dbReference type="Pfam" id="PF04082">
    <property type="entry name" value="Fungal_trans"/>
    <property type="match status" value="1"/>
</dbReference>
<dbReference type="PANTHER" id="PTHR47785:SF7">
    <property type="entry name" value="ZN(II)2CYS6 TRANSCRIPTION FACTOR (EUROFUNG)"/>
    <property type="match status" value="1"/>
</dbReference>
<evidence type="ECO:0000313" key="6">
    <source>
        <dbReference type="Proteomes" id="UP001056012"/>
    </source>
</evidence>
<dbReference type="InterPro" id="IPR053181">
    <property type="entry name" value="EcdB-like_regulator"/>
</dbReference>
<keyword evidence="1" id="KW-0479">Metal-binding</keyword>
<dbReference type="PANTHER" id="PTHR47785">
    <property type="entry name" value="ZN(II)2CYS6 TRANSCRIPTION FACTOR (EUROFUNG)-RELATED-RELATED"/>
    <property type="match status" value="1"/>
</dbReference>
<dbReference type="InterPro" id="IPR036864">
    <property type="entry name" value="Zn2-C6_fun-type_DNA-bd_sf"/>
</dbReference>
<gene>
    <name evidence="5" type="ORF">yc1106_08606</name>
</gene>
<evidence type="ECO:0000313" key="5">
    <source>
        <dbReference type="EMBL" id="USP81332.1"/>
    </source>
</evidence>
<feature type="coiled-coil region" evidence="3">
    <location>
        <begin position="543"/>
        <end position="570"/>
    </location>
</feature>
<dbReference type="PROSITE" id="PS50048">
    <property type="entry name" value="ZN2_CY6_FUNGAL_2"/>
    <property type="match status" value="1"/>
</dbReference>
<keyword evidence="6" id="KW-1185">Reference proteome</keyword>
<sequence>MADKRKRALGGTEGRPAYLRKRAAQACVTCRRRRTKCDNEHPSCTSCIALQVECSYGAVDKGSFDPASLAILQRLDDLEALYKILHKGTATPTPLQHAQHSLSPPEEHVSPHSVVHDIDETLQIRFVNVETVLSWPIGCLDDFRSRPSLLRLLRTQSGTFTQRWLLAADVGPKEATDLLRLFLAHFHVYNPVLDVRELEEQIRCAAINGLGWDARSCLLLLVYALGSTVREDEQPSSGSSLDSHSTTSFQRAETFFLAAQKRMGPLLLESGTIEAQVFFLAGVYLMTTMRPVEAWRSFVQALTCCQSFESTASELSSAEGQMQHGIYWTCFKSELEVRMELGVTETSVWNLRYPVAYPEPPKYLRSEGEPAWYFYLAEIALRRLENRVLMSNCGISPGRTAYLESAATAFDFETQVNTWAQSLPPALQINGTPELLEAPGDTNQSFRFILKGHYIDCLEMIYWSFCEGAICGRLHNDRDCNILAERGLELCVTRIKQNERGYYHRHHGTWLMLRSCTRSALVLVVAARSRMRDKLPPGWREAVQKVIRLLEHWKDEVADARDRLELLKVLFDM</sequence>
<dbReference type="CDD" id="cd12148">
    <property type="entry name" value="fungal_TF_MHR"/>
    <property type="match status" value="1"/>
</dbReference>
<dbReference type="AlphaFoldDB" id="A0A9Q8ZG29"/>
<dbReference type="SMART" id="SM00066">
    <property type="entry name" value="GAL4"/>
    <property type="match status" value="1"/>
</dbReference>
<evidence type="ECO:0000256" key="2">
    <source>
        <dbReference type="ARBA" id="ARBA00023242"/>
    </source>
</evidence>
<evidence type="ECO:0000259" key="4">
    <source>
        <dbReference type="PROSITE" id="PS50048"/>
    </source>
</evidence>
<dbReference type="PROSITE" id="PS00463">
    <property type="entry name" value="ZN2_CY6_FUNGAL_1"/>
    <property type="match status" value="1"/>
</dbReference>
<dbReference type="InterPro" id="IPR007219">
    <property type="entry name" value="XnlR_reg_dom"/>
</dbReference>
<keyword evidence="3" id="KW-0175">Coiled coil</keyword>
<evidence type="ECO:0000256" key="1">
    <source>
        <dbReference type="ARBA" id="ARBA00022723"/>
    </source>
</evidence>
<accession>A0A9Q8ZG29</accession>
<dbReference type="VEuPathDB" id="FungiDB:yc1106_08606"/>
<dbReference type="Gene3D" id="4.10.240.10">
    <property type="entry name" value="Zn(2)-C6 fungal-type DNA-binding domain"/>
    <property type="match status" value="1"/>
</dbReference>
<protein>
    <recommendedName>
        <fullName evidence="4">Zn(2)-C6 fungal-type domain-containing protein</fullName>
    </recommendedName>
</protein>
<dbReference type="CDD" id="cd00067">
    <property type="entry name" value="GAL4"/>
    <property type="match status" value="1"/>
</dbReference>
<dbReference type="SUPFAM" id="SSF57701">
    <property type="entry name" value="Zn2/Cys6 DNA-binding domain"/>
    <property type="match status" value="1"/>
</dbReference>
<dbReference type="EMBL" id="CP089279">
    <property type="protein sequence ID" value="USP81332.1"/>
    <property type="molecule type" value="Genomic_DNA"/>
</dbReference>
<dbReference type="InterPro" id="IPR001138">
    <property type="entry name" value="Zn2Cys6_DnaBD"/>
</dbReference>
<name>A0A9Q8ZG29_CURCL</name>
<dbReference type="GO" id="GO:0008270">
    <property type="term" value="F:zinc ion binding"/>
    <property type="evidence" value="ECO:0007669"/>
    <property type="project" value="InterPro"/>
</dbReference>
<dbReference type="OrthoDB" id="4356994at2759"/>
<feature type="domain" description="Zn(2)-C6 fungal-type" evidence="4">
    <location>
        <begin position="26"/>
        <end position="56"/>
    </location>
</feature>
<keyword evidence="2" id="KW-0539">Nucleus</keyword>
<dbReference type="Pfam" id="PF00172">
    <property type="entry name" value="Zn_clus"/>
    <property type="match status" value="1"/>
</dbReference>
<dbReference type="Proteomes" id="UP001056012">
    <property type="component" value="Chromosome 6"/>
</dbReference>
<proteinExistence type="predicted"/>
<dbReference type="GO" id="GO:0000981">
    <property type="term" value="F:DNA-binding transcription factor activity, RNA polymerase II-specific"/>
    <property type="evidence" value="ECO:0007669"/>
    <property type="project" value="InterPro"/>
</dbReference>
<organism evidence="5 6">
    <name type="scientific">Curvularia clavata</name>
    <dbReference type="NCBI Taxonomy" id="95742"/>
    <lineage>
        <taxon>Eukaryota</taxon>
        <taxon>Fungi</taxon>
        <taxon>Dikarya</taxon>
        <taxon>Ascomycota</taxon>
        <taxon>Pezizomycotina</taxon>
        <taxon>Dothideomycetes</taxon>
        <taxon>Pleosporomycetidae</taxon>
        <taxon>Pleosporales</taxon>
        <taxon>Pleosporineae</taxon>
        <taxon>Pleosporaceae</taxon>
        <taxon>Curvularia</taxon>
    </lineage>
</organism>
<evidence type="ECO:0000256" key="3">
    <source>
        <dbReference type="SAM" id="Coils"/>
    </source>
</evidence>